<dbReference type="Proteomes" id="UP000217257">
    <property type="component" value="Chromosome"/>
</dbReference>
<reference evidence="4 5" key="1">
    <citation type="submission" date="2017-06" db="EMBL/GenBank/DDBJ databases">
        <title>Sequencing and comparative analysis of myxobacterial genomes.</title>
        <authorList>
            <person name="Rupp O."/>
            <person name="Goesmann A."/>
            <person name="Sogaard-Andersen L."/>
        </authorList>
    </citation>
    <scope>NUCLEOTIDE SEQUENCE [LARGE SCALE GENOMIC DNA]</scope>
    <source>
        <strain evidence="4 5">DSM 52655</strain>
    </source>
</reference>
<proteinExistence type="predicted"/>
<feature type="signal peptide" evidence="2">
    <location>
        <begin position="1"/>
        <end position="19"/>
    </location>
</feature>
<feature type="region of interest" description="Disordered" evidence="1">
    <location>
        <begin position="208"/>
        <end position="233"/>
    </location>
</feature>
<feature type="domain" description="Putative auto-transporter adhesin head GIN" evidence="3">
    <location>
        <begin position="35"/>
        <end position="213"/>
    </location>
</feature>
<keyword evidence="2" id="KW-0732">Signal</keyword>
<dbReference type="KEGG" id="cfus:CYFUS_005315"/>
<dbReference type="Pfam" id="PF10988">
    <property type="entry name" value="DUF2807"/>
    <property type="match status" value="1"/>
</dbReference>
<dbReference type="Gene3D" id="2.160.20.120">
    <property type="match status" value="1"/>
</dbReference>
<gene>
    <name evidence="4" type="ORF">CYFUS_005315</name>
</gene>
<dbReference type="AlphaFoldDB" id="A0A250J8M0"/>
<dbReference type="EMBL" id="CP022098">
    <property type="protein sequence ID" value="ATB39867.1"/>
    <property type="molecule type" value="Genomic_DNA"/>
</dbReference>
<protein>
    <recommendedName>
        <fullName evidence="3">Putative auto-transporter adhesin head GIN domain-containing protein</fullName>
    </recommendedName>
</protein>
<feature type="chain" id="PRO_5012783933" description="Putative auto-transporter adhesin head GIN domain-containing protein" evidence="2">
    <location>
        <begin position="20"/>
        <end position="233"/>
    </location>
</feature>
<dbReference type="InterPro" id="IPR021255">
    <property type="entry name" value="DUF2807"/>
</dbReference>
<evidence type="ECO:0000313" key="5">
    <source>
        <dbReference type="Proteomes" id="UP000217257"/>
    </source>
</evidence>
<evidence type="ECO:0000256" key="2">
    <source>
        <dbReference type="SAM" id="SignalP"/>
    </source>
</evidence>
<organism evidence="4 5">
    <name type="scientific">Cystobacter fuscus</name>
    <dbReference type="NCBI Taxonomy" id="43"/>
    <lineage>
        <taxon>Bacteria</taxon>
        <taxon>Pseudomonadati</taxon>
        <taxon>Myxococcota</taxon>
        <taxon>Myxococcia</taxon>
        <taxon>Myxococcales</taxon>
        <taxon>Cystobacterineae</taxon>
        <taxon>Archangiaceae</taxon>
        <taxon>Cystobacter</taxon>
    </lineage>
</organism>
<sequence length="233" mass="24336">MSRSLLLPLVLLVSAPVLAQDQAAPPRPGTIEVPDFRGVAVGHGLRAEVKPGAKSVRLEGRAEDLARIKLEVKDGILTTRVDKDSWRSSGIRDVRLYVTNPRLEHVSASGGAHVDAEVTPASELELEASGGGELLVAGVDTKKLEVEASGGAEVTLRGRAAEMKVEGSGGSTIQARKVQVETLVVEASGGTHVEASPTQQLRGELSGGATLKAGAKPARVQLERSGGSEVRYE</sequence>
<dbReference type="RefSeq" id="WP_095987840.1">
    <property type="nucleotide sequence ID" value="NZ_CP022098.1"/>
</dbReference>
<evidence type="ECO:0000313" key="4">
    <source>
        <dbReference type="EMBL" id="ATB39867.1"/>
    </source>
</evidence>
<name>A0A250J8M0_9BACT</name>
<evidence type="ECO:0000256" key="1">
    <source>
        <dbReference type="SAM" id="MobiDB-lite"/>
    </source>
</evidence>
<accession>A0A250J8M0</accession>
<evidence type="ECO:0000259" key="3">
    <source>
        <dbReference type="Pfam" id="PF10988"/>
    </source>
</evidence>